<name>A0A6F8T6Q0_9GAMM</name>
<dbReference type="PANTHER" id="PTHR34001">
    <property type="entry name" value="BLL7405 PROTEIN"/>
    <property type="match status" value="1"/>
</dbReference>
<dbReference type="InterPro" id="IPR011250">
    <property type="entry name" value="OMP/PagP_B-barrel"/>
</dbReference>
<dbReference type="InterPro" id="IPR051692">
    <property type="entry name" value="OMP-like"/>
</dbReference>
<keyword evidence="6" id="KW-1185">Reference proteome</keyword>
<feature type="domain" description="Outer membrane protein beta-barrel" evidence="4">
    <location>
        <begin position="34"/>
        <end position="225"/>
    </location>
</feature>
<dbReference type="EMBL" id="AP022839">
    <property type="protein sequence ID" value="BCA95820.1"/>
    <property type="molecule type" value="Genomic_DNA"/>
</dbReference>
<evidence type="ECO:0000259" key="4">
    <source>
        <dbReference type="Pfam" id="PF13505"/>
    </source>
</evidence>
<dbReference type="Pfam" id="PF13505">
    <property type="entry name" value="OMP_b-brl"/>
    <property type="match status" value="1"/>
</dbReference>
<gene>
    <name evidence="5" type="ORF">TUM19329_21810</name>
</gene>
<sequence length="268" mass="28373">MKKVFSTGVVLGTVISTLWVTGLNAGAMGPIETGHQWTGLYAGGNLGGKWGDFSAPVIIETATVSGAVLGPSVQIYDVNPSSFTGGGQIGYNLQFNHWVVGAEGNINGHDLTASRTLVGAEISPTSQFVAGDTFTTKSDLQASILGRIGYAADNWFFYATGGVGFTNVKFLADFVPAVDGGIATPYVYGSQNHRLTGGTYGLGFEYALTENWRMGVEGRYTDYGRTQYPLNSVPVVALSPTAFVFSPASADMRVTTGEVLFKINYQLT</sequence>
<evidence type="ECO:0000256" key="2">
    <source>
        <dbReference type="ARBA" id="ARBA00022729"/>
    </source>
</evidence>
<dbReference type="GO" id="GO:0016020">
    <property type="term" value="C:membrane"/>
    <property type="evidence" value="ECO:0007669"/>
    <property type="project" value="UniProtKB-SubCell"/>
</dbReference>
<dbReference type="AlphaFoldDB" id="A0A6F8T6Q0"/>
<organism evidence="5 6">
    <name type="scientific">Legionella antarctica</name>
    <dbReference type="NCBI Taxonomy" id="2708020"/>
    <lineage>
        <taxon>Bacteria</taxon>
        <taxon>Pseudomonadati</taxon>
        <taxon>Pseudomonadota</taxon>
        <taxon>Gammaproteobacteria</taxon>
        <taxon>Legionellales</taxon>
        <taxon>Legionellaceae</taxon>
        <taxon>Legionella</taxon>
    </lineage>
</organism>
<dbReference type="SUPFAM" id="SSF56925">
    <property type="entry name" value="OMPA-like"/>
    <property type="match status" value="1"/>
</dbReference>
<dbReference type="PANTHER" id="PTHR34001:SF3">
    <property type="entry name" value="BLL7405 PROTEIN"/>
    <property type="match status" value="1"/>
</dbReference>
<accession>A0A6F8T6Q0</accession>
<keyword evidence="2" id="KW-0732">Signal</keyword>
<dbReference type="RefSeq" id="WP_173237321.1">
    <property type="nucleotide sequence ID" value="NZ_AP022839.1"/>
</dbReference>
<dbReference type="KEGG" id="lant:TUM19329_21810"/>
<evidence type="ECO:0000256" key="1">
    <source>
        <dbReference type="ARBA" id="ARBA00004370"/>
    </source>
</evidence>
<protein>
    <submittedName>
        <fullName evidence="5">Membrane protein</fullName>
    </submittedName>
</protein>
<dbReference type="Gene3D" id="2.40.160.20">
    <property type="match status" value="1"/>
</dbReference>
<dbReference type="InterPro" id="IPR027385">
    <property type="entry name" value="Beta-barrel_OMP"/>
</dbReference>
<keyword evidence="3" id="KW-0472">Membrane</keyword>
<comment type="subcellular location">
    <subcellularLocation>
        <location evidence="1">Membrane</location>
    </subcellularLocation>
</comment>
<proteinExistence type="predicted"/>
<dbReference type="Proteomes" id="UP000502894">
    <property type="component" value="Chromosome"/>
</dbReference>
<evidence type="ECO:0000256" key="3">
    <source>
        <dbReference type="ARBA" id="ARBA00023136"/>
    </source>
</evidence>
<evidence type="ECO:0000313" key="5">
    <source>
        <dbReference type="EMBL" id="BCA95820.1"/>
    </source>
</evidence>
<evidence type="ECO:0000313" key="6">
    <source>
        <dbReference type="Proteomes" id="UP000502894"/>
    </source>
</evidence>
<reference evidence="5" key="1">
    <citation type="journal article" date="2020" name="Microbiol. Resour. Announc.">
        <title>Complete Genome Sequence of Novel Psychrotolerant Legionella Strain TUM19329, Isolated from Antarctic Lake Sediment.</title>
        <authorList>
            <person name="Shimada S."/>
            <person name="Nakai R."/>
            <person name="Aoki K."/>
            <person name="Shimoeda N."/>
            <person name="Ohno G."/>
            <person name="Miyazaki Y."/>
            <person name="Kudoh S."/>
            <person name="Imura S."/>
            <person name="Watanabe K."/>
            <person name="Ishii Y."/>
            <person name="Tateda K."/>
        </authorList>
    </citation>
    <scope>NUCLEOTIDE SEQUENCE [LARGE SCALE GENOMIC DNA]</scope>
    <source>
        <strain evidence="5">TUM19329</strain>
    </source>
</reference>